<proteinExistence type="inferred from homology"/>
<keyword evidence="4" id="KW-1185">Reference proteome</keyword>
<dbReference type="Pfam" id="PF02541">
    <property type="entry name" value="Ppx-GppA"/>
    <property type="match status" value="1"/>
</dbReference>
<evidence type="ECO:0000259" key="2">
    <source>
        <dbReference type="Pfam" id="PF02541"/>
    </source>
</evidence>
<dbReference type="AlphaFoldDB" id="A0A1G9QB93"/>
<name>A0A1G9QB93_9FIRM</name>
<dbReference type="InterPro" id="IPR043129">
    <property type="entry name" value="ATPase_NBD"/>
</dbReference>
<accession>A0A1G9QB93</accession>
<evidence type="ECO:0000256" key="1">
    <source>
        <dbReference type="ARBA" id="ARBA00007125"/>
    </source>
</evidence>
<dbReference type="STRING" id="321763.SAMN04488692_11613"/>
<dbReference type="PANTHER" id="PTHR30005:SF0">
    <property type="entry name" value="RETROGRADE REGULATION PROTEIN 2"/>
    <property type="match status" value="1"/>
</dbReference>
<dbReference type="SUPFAM" id="SSF53067">
    <property type="entry name" value="Actin-like ATPase domain"/>
    <property type="match status" value="2"/>
</dbReference>
<feature type="domain" description="Ppx/GppA phosphatase N-terminal" evidence="2">
    <location>
        <begin position="40"/>
        <end position="306"/>
    </location>
</feature>
<dbReference type="Gene3D" id="3.30.420.40">
    <property type="match status" value="1"/>
</dbReference>
<organism evidence="3 4">
    <name type="scientific">Halarsenatibacter silvermanii</name>
    <dbReference type="NCBI Taxonomy" id="321763"/>
    <lineage>
        <taxon>Bacteria</taxon>
        <taxon>Bacillati</taxon>
        <taxon>Bacillota</taxon>
        <taxon>Clostridia</taxon>
        <taxon>Halanaerobiales</taxon>
        <taxon>Halarsenatibacteraceae</taxon>
        <taxon>Halarsenatibacter</taxon>
    </lineage>
</organism>
<reference evidence="3 4" key="1">
    <citation type="submission" date="2016-10" db="EMBL/GenBank/DDBJ databases">
        <authorList>
            <person name="de Groot N.N."/>
        </authorList>
    </citation>
    <scope>NUCLEOTIDE SEQUENCE [LARGE SCALE GENOMIC DNA]</scope>
    <source>
        <strain evidence="3 4">SLAS-1</strain>
    </source>
</reference>
<dbReference type="EMBL" id="FNGO01000016">
    <property type="protein sequence ID" value="SDM08352.1"/>
    <property type="molecule type" value="Genomic_DNA"/>
</dbReference>
<evidence type="ECO:0000313" key="4">
    <source>
        <dbReference type="Proteomes" id="UP000199476"/>
    </source>
</evidence>
<dbReference type="Gene3D" id="3.30.420.150">
    <property type="entry name" value="Exopolyphosphatase. Domain 2"/>
    <property type="match status" value="1"/>
</dbReference>
<dbReference type="RefSeq" id="WP_089760837.1">
    <property type="nucleotide sequence ID" value="NZ_FNGO01000016.1"/>
</dbReference>
<dbReference type="OrthoDB" id="9807195at2"/>
<dbReference type="InterPro" id="IPR050273">
    <property type="entry name" value="GppA/Ppx_hydrolase"/>
</dbReference>
<comment type="similarity">
    <text evidence="1">Belongs to the GppA/Ppx family.</text>
</comment>
<dbReference type="CDD" id="cd24054">
    <property type="entry name" value="ASKHA_NBD_AaPPX-GppA_MtPPX2-like"/>
    <property type="match status" value="1"/>
</dbReference>
<dbReference type="InterPro" id="IPR003695">
    <property type="entry name" value="Ppx_GppA_N"/>
</dbReference>
<sequence length="315" mass="34471">MILKTNSTLRRAAAVDIGSNSCRLLIGQKQENEIVRERYEMETTRLAEGVDRTGRIKAEAAGRTRAVLRRFAEIISEAQVERVMAAGTSALRRAERGEKLRREFADILGGSLRIVSGRDEARLVLAGVKSYRGRKVDAVIDIGGGSTELIFSSLSPDKFEYFSFELGAVSMTENLISDPAAAIDRSALAEIKKETAARIKKSENSSRNILDFYGAGGTITTLAAISQKMGEYRPEKVEEYELDSSELEKITFELASRPIAERKKVPGLKPERADIIVAGAAILTGVLDELELSGLKVSDRGILFGLLEQVFSGRV</sequence>
<gene>
    <name evidence="3" type="ORF">SAMN04488692_11613</name>
</gene>
<dbReference type="PANTHER" id="PTHR30005">
    <property type="entry name" value="EXOPOLYPHOSPHATASE"/>
    <property type="match status" value="1"/>
</dbReference>
<dbReference type="Proteomes" id="UP000199476">
    <property type="component" value="Unassembled WGS sequence"/>
</dbReference>
<protein>
    <submittedName>
        <fullName evidence="3">Ppx/GppA phosphatase</fullName>
    </submittedName>
</protein>
<evidence type="ECO:0000313" key="3">
    <source>
        <dbReference type="EMBL" id="SDM08352.1"/>
    </source>
</evidence>